<proteinExistence type="inferred from homology"/>
<gene>
    <name evidence="5" type="ORF">ARALYDRAFT_497209</name>
</gene>
<dbReference type="AlphaFoldDB" id="D7MW03"/>
<organism evidence="6">
    <name type="scientific">Arabidopsis lyrata subsp. lyrata</name>
    <name type="common">Lyre-leaved rock-cress</name>
    <dbReference type="NCBI Taxonomy" id="81972"/>
    <lineage>
        <taxon>Eukaryota</taxon>
        <taxon>Viridiplantae</taxon>
        <taxon>Streptophyta</taxon>
        <taxon>Embryophyta</taxon>
        <taxon>Tracheophyta</taxon>
        <taxon>Spermatophyta</taxon>
        <taxon>Magnoliopsida</taxon>
        <taxon>eudicotyledons</taxon>
        <taxon>Gunneridae</taxon>
        <taxon>Pentapetalae</taxon>
        <taxon>rosids</taxon>
        <taxon>malvids</taxon>
        <taxon>Brassicales</taxon>
        <taxon>Brassicaceae</taxon>
        <taxon>Camelineae</taxon>
        <taxon>Arabidopsis</taxon>
    </lineage>
</organism>
<protein>
    <recommendedName>
        <fullName evidence="7">Pentatricopeptide repeat-containing protein</fullName>
    </recommendedName>
</protein>
<evidence type="ECO:0000313" key="6">
    <source>
        <dbReference type="Proteomes" id="UP000008694"/>
    </source>
</evidence>
<dbReference type="STRING" id="81972.D7MW03"/>
<dbReference type="PANTHER" id="PTHR47939:SF13">
    <property type="entry name" value="OS03G0201400 PROTEIN"/>
    <property type="match status" value="1"/>
</dbReference>
<keyword evidence="4" id="KW-1133">Transmembrane helix</keyword>
<keyword evidence="4" id="KW-0812">Transmembrane</keyword>
<comment type="similarity">
    <text evidence="1">Belongs to the PPR family. P subfamily.</text>
</comment>
<evidence type="ECO:0000256" key="2">
    <source>
        <dbReference type="ARBA" id="ARBA00022737"/>
    </source>
</evidence>
<dbReference type="InterPro" id="IPR050667">
    <property type="entry name" value="PPR-containing_protein"/>
</dbReference>
<dbReference type="EMBL" id="GL348756">
    <property type="protein sequence ID" value="EFH39273.1"/>
    <property type="molecule type" value="Genomic_DNA"/>
</dbReference>
<evidence type="ECO:0008006" key="7">
    <source>
        <dbReference type="Google" id="ProtNLM"/>
    </source>
</evidence>
<feature type="transmembrane region" description="Helical" evidence="4">
    <location>
        <begin position="37"/>
        <end position="57"/>
    </location>
</feature>
<dbReference type="PANTHER" id="PTHR47939">
    <property type="entry name" value="MEMBRANE-ASSOCIATED SALT-INDUCIBLE PROTEIN-LIKE"/>
    <property type="match status" value="1"/>
</dbReference>
<accession>D7MW03</accession>
<dbReference type="Gene3D" id="1.25.40.10">
    <property type="entry name" value="Tetratricopeptide repeat domain"/>
    <property type="match status" value="2"/>
</dbReference>
<evidence type="ECO:0000256" key="4">
    <source>
        <dbReference type="SAM" id="Phobius"/>
    </source>
</evidence>
<dbReference type="Pfam" id="PF01535">
    <property type="entry name" value="PPR"/>
    <property type="match status" value="1"/>
</dbReference>
<feature type="repeat" description="PPR" evidence="3">
    <location>
        <begin position="123"/>
        <end position="157"/>
    </location>
</feature>
<dbReference type="PROSITE" id="PS51375">
    <property type="entry name" value="PPR"/>
    <property type="match status" value="1"/>
</dbReference>
<reference evidence="6" key="1">
    <citation type="journal article" date="2011" name="Nat. Genet.">
        <title>The Arabidopsis lyrata genome sequence and the basis of rapid genome size change.</title>
        <authorList>
            <person name="Hu T.T."/>
            <person name="Pattyn P."/>
            <person name="Bakker E.G."/>
            <person name="Cao J."/>
            <person name="Cheng J.-F."/>
            <person name="Clark R.M."/>
            <person name="Fahlgren N."/>
            <person name="Fawcett J.A."/>
            <person name="Grimwood J."/>
            <person name="Gundlach H."/>
            <person name="Haberer G."/>
            <person name="Hollister J.D."/>
            <person name="Ossowski S."/>
            <person name="Ottilar R.P."/>
            <person name="Salamov A.A."/>
            <person name="Schneeberger K."/>
            <person name="Spannagl M."/>
            <person name="Wang X."/>
            <person name="Yang L."/>
            <person name="Nasrallah M.E."/>
            <person name="Bergelson J."/>
            <person name="Carrington J.C."/>
            <person name="Gaut B.S."/>
            <person name="Schmutz J."/>
            <person name="Mayer K.F.X."/>
            <person name="Van de Peer Y."/>
            <person name="Grigoriev I.V."/>
            <person name="Nordborg M."/>
            <person name="Weigel D."/>
            <person name="Guo Y.-L."/>
        </authorList>
    </citation>
    <scope>NUCLEOTIDE SEQUENCE [LARGE SCALE GENOMIC DNA]</scope>
    <source>
        <strain evidence="6">cv. MN47</strain>
    </source>
</reference>
<name>D7MW03_ARALL</name>
<evidence type="ECO:0000256" key="3">
    <source>
        <dbReference type="PROSITE-ProRule" id="PRU00708"/>
    </source>
</evidence>
<dbReference type="InterPro" id="IPR002885">
    <property type="entry name" value="PPR_rpt"/>
</dbReference>
<evidence type="ECO:0000256" key="1">
    <source>
        <dbReference type="ARBA" id="ARBA00007626"/>
    </source>
</evidence>
<evidence type="ECO:0000313" key="5">
    <source>
        <dbReference type="EMBL" id="EFH39273.1"/>
    </source>
</evidence>
<dbReference type="HOGENOM" id="CLU_901898_0_0_1"/>
<dbReference type="InterPro" id="IPR011990">
    <property type="entry name" value="TPR-like_helical_dom_sf"/>
</dbReference>
<sequence length="309" mass="35370">QSPKHSNFLENNLPHHQTLTPQTLLGFLRSKLRHQPLYAHYVLAVFNWAATLMITILSSGCRDHSPPGTGLTIFIFFSPCPCSSGIFSCPQLEPIFRSAIDAYYMDKALRFYQRMGKERAKPDVCTFNTLINGYCRSFKFDLALDLFREMKEQGCEPNLGEGQVDDARGLVIVYRVSLKNKADREMEMVEELWKKGQTPCFIACTTLVQGLRKSERVEKASGFMEKMMNAGILRDTTKDLKPMRQHTMFLVSGFTKEGRRKEREVIVNEMWDKDVLPDIFTYNRLMDSLSCIGKFCIEASPDVCLICVN</sequence>
<keyword evidence="4" id="KW-0472">Membrane</keyword>
<dbReference type="Gramene" id="fgenesh2_kg.53__1__AT2G36240.1">
    <property type="protein sequence ID" value="fgenesh2_kg.53__1__AT2G36240.1"/>
    <property type="gene ID" value="fgenesh2_kg.53__1__AT2G36240.1"/>
</dbReference>
<dbReference type="Proteomes" id="UP000008694">
    <property type="component" value="Unassembled WGS sequence"/>
</dbReference>
<dbReference type="NCBIfam" id="TIGR00756">
    <property type="entry name" value="PPR"/>
    <property type="match status" value="2"/>
</dbReference>
<feature type="non-terminal residue" evidence="5">
    <location>
        <position position="1"/>
    </location>
</feature>
<keyword evidence="2" id="KW-0677">Repeat</keyword>
<dbReference type="eggNOG" id="KOG4197">
    <property type="taxonomic scope" value="Eukaryota"/>
</dbReference>
<keyword evidence="6" id="KW-1185">Reference proteome</keyword>
<dbReference type="Pfam" id="PF13041">
    <property type="entry name" value="PPR_2"/>
    <property type="match status" value="1"/>
</dbReference>